<evidence type="ECO:0000259" key="10">
    <source>
        <dbReference type="Pfam" id="PF12704"/>
    </source>
</evidence>
<dbReference type="Pfam" id="PF02687">
    <property type="entry name" value="FtsX"/>
    <property type="match status" value="1"/>
</dbReference>
<dbReference type="Proteomes" id="UP000515909">
    <property type="component" value="Chromosome"/>
</dbReference>
<evidence type="ECO:0000256" key="4">
    <source>
        <dbReference type="ARBA" id="ARBA00022989"/>
    </source>
</evidence>
<evidence type="ECO:0000256" key="8">
    <source>
        <dbReference type="SAM" id="Phobius"/>
    </source>
</evidence>
<feature type="transmembrane region" description="Helical" evidence="8">
    <location>
        <begin position="21"/>
        <end position="42"/>
    </location>
</feature>
<evidence type="ECO:0000256" key="6">
    <source>
        <dbReference type="ARBA" id="ARBA00038076"/>
    </source>
</evidence>
<keyword evidence="2" id="KW-1003">Cell membrane</keyword>
<organism evidence="11 12">
    <name type="scientific">Caproicibacter fermentans</name>
    <dbReference type="NCBI Taxonomy" id="2576756"/>
    <lineage>
        <taxon>Bacteria</taxon>
        <taxon>Bacillati</taxon>
        <taxon>Bacillota</taxon>
        <taxon>Clostridia</taxon>
        <taxon>Eubacteriales</taxon>
        <taxon>Acutalibacteraceae</taxon>
        <taxon>Caproicibacter</taxon>
    </lineage>
</organism>
<dbReference type="GO" id="GO:0022857">
    <property type="term" value="F:transmembrane transporter activity"/>
    <property type="evidence" value="ECO:0007669"/>
    <property type="project" value="TreeGrafter"/>
</dbReference>
<feature type="region of interest" description="Disordered" evidence="7">
    <location>
        <begin position="87"/>
        <end position="121"/>
    </location>
</feature>
<evidence type="ECO:0000256" key="1">
    <source>
        <dbReference type="ARBA" id="ARBA00004651"/>
    </source>
</evidence>
<evidence type="ECO:0000256" key="3">
    <source>
        <dbReference type="ARBA" id="ARBA00022692"/>
    </source>
</evidence>
<evidence type="ECO:0000259" key="9">
    <source>
        <dbReference type="Pfam" id="PF02687"/>
    </source>
</evidence>
<dbReference type="GO" id="GO:0005886">
    <property type="term" value="C:plasma membrane"/>
    <property type="evidence" value="ECO:0007669"/>
    <property type="project" value="UniProtKB-SubCell"/>
</dbReference>
<feature type="domain" description="ABC3 transporter permease C-terminal" evidence="9">
    <location>
        <begin position="337"/>
        <end position="446"/>
    </location>
</feature>
<proteinExistence type="inferred from homology"/>
<keyword evidence="4 8" id="KW-1133">Transmembrane helix</keyword>
<feature type="transmembrane region" description="Helical" evidence="8">
    <location>
        <begin position="334"/>
        <end position="357"/>
    </location>
</feature>
<reference evidence="11 12" key="1">
    <citation type="submission" date="2020-08" db="EMBL/GenBank/DDBJ databases">
        <title>The isolate Caproiciproducens sp. 7D4C2 produces n-caproate at mildly acidic conditions from hexoses: genome and rBOX comparison with related strains and chain-elongating bacteria.</title>
        <authorList>
            <person name="Esquivel-Elizondo S."/>
            <person name="Bagci C."/>
            <person name="Temovska M."/>
            <person name="Jeon B.S."/>
            <person name="Bessarab I."/>
            <person name="Williams R.B.H."/>
            <person name="Huson D.H."/>
            <person name="Angenent L.T."/>
        </authorList>
    </citation>
    <scope>NUCLEOTIDE SEQUENCE [LARGE SCALE GENOMIC DNA]</scope>
    <source>
        <strain evidence="11 12">7D4C2</strain>
    </source>
</reference>
<dbReference type="AlphaFoldDB" id="A0A7G8TG52"/>
<feature type="transmembrane region" description="Helical" evidence="8">
    <location>
        <begin position="418"/>
        <end position="440"/>
    </location>
</feature>
<accession>A0A7G8TG52</accession>
<evidence type="ECO:0000313" key="11">
    <source>
        <dbReference type="EMBL" id="QNK42593.1"/>
    </source>
</evidence>
<evidence type="ECO:0000256" key="5">
    <source>
        <dbReference type="ARBA" id="ARBA00023136"/>
    </source>
</evidence>
<gene>
    <name evidence="11" type="ORF">HCR03_10160</name>
</gene>
<dbReference type="InterPro" id="IPR050250">
    <property type="entry name" value="Macrolide_Exporter_MacB"/>
</dbReference>
<name>A0A7G8TG52_9FIRM</name>
<dbReference type="InterPro" id="IPR003838">
    <property type="entry name" value="ABC3_permease_C"/>
</dbReference>
<comment type="subcellular location">
    <subcellularLocation>
        <location evidence="1">Cell membrane</location>
        <topology evidence="1">Multi-pass membrane protein</topology>
    </subcellularLocation>
</comment>
<protein>
    <submittedName>
        <fullName evidence="11">ABC transporter permease</fullName>
    </submittedName>
</protein>
<dbReference type="PANTHER" id="PTHR30572">
    <property type="entry name" value="MEMBRANE COMPONENT OF TRANSPORTER-RELATED"/>
    <property type="match status" value="1"/>
</dbReference>
<keyword evidence="3 8" id="KW-0812">Transmembrane</keyword>
<dbReference type="InterPro" id="IPR025857">
    <property type="entry name" value="MacB_PCD"/>
</dbReference>
<dbReference type="EMBL" id="CP060286">
    <property type="protein sequence ID" value="QNK42593.1"/>
    <property type="molecule type" value="Genomic_DNA"/>
</dbReference>
<dbReference type="Pfam" id="PF12704">
    <property type="entry name" value="MacB_PCD"/>
    <property type="match status" value="1"/>
</dbReference>
<sequence>MRIGEIMHLVWINIMESKFKVFLTSLGVIVGSATIILVIAVGHGGEVEVQNEYKTLNAGSINVAASTEAQMQDQMMGGFGGGFPGGGMPGGMPGGTPGGANGNRSGGTRRSGGSGGFGGFGGMGGGGTGGKAVTLTESDEQDIASLVSGLSSVSIYTTGTSSVDGGDLTEETDETVAGVGSEYQEMCNLDLLEGEFITDEDNEDKSKVAVIGYTLAQTIFGSAYSAYGDSVSIEGKKYEIVGVLNEMGSVSSGTSPDDSIFVPYQTAAKYIYGKSADPQIMAIASDVNSVSDKITEIKAVLMENHSNVKENAFNVTDAGSTLESATSSAKTLSMLLMIVAAIVFIVGGIGIMNVMFVSVKERTQEIGILKALGSSKRVILLQFLLEATFISVFGGLLGVLSGFALIPLVRLSGMTVEPVAASAVYSMIFAVGTGTIFGFYPAWKAAALMPIEALTQE</sequence>
<keyword evidence="5 8" id="KW-0472">Membrane</keyword>
<evidence type="ECO:0000256" key="7">
    <source>
        <dbReference type="SAM" id="MobiDB-lite"/>
    </source>
</evidence>
<evidence type="ECO:0000313" key="12">
    <source>
        <dbReference type="Proteomes" id="UP000515909"/>
    </source>
</evidence>
<evidence type="ECO:0000256" key="2">
    <source>
        <dbReference type="ARBA" id="ARBA00022475"/>
    </source>
</evidence>
<feature type="transmembrane region" description="Helical" evidence="8">
    <location>
        <begin position="378"/>
        <end position="406"/>
    </location>
</feature>
<dbReference type="PANTHER" id="PTHR30572:SF4">
    <property type="entry name" value="ABC TRANSPORTER PERMEASE YTRF"/>
    <property type="match status" value="1"/>
</dbReference>
<feature type="domain" description="MacB-like periplasmic core" evidence="10">
    <location>
        <begin position="22"/>
        <end position="295"/>
    </location>
</feature>
<comment type="similarity">
    <text evidence="6">Belongs to the ABC-4 integral membrane protein family.</text>
</comment>
<dbReference type="KEGG" id="cfem:HCR03_10160"/>